<evidence type="ECO:0000313" key="2">
    <source>
        <dbReference type="EMBL" id="QEI06181.1"/>
    </source>
</evidence>
<evidence type="ECO:0000256" key="1">
    <source>
        <dbReference type="SAM" id="Phobius"/>
    </source>
</evidence>
<keyword evidence="3" id="KW-1185">Reference proteome</keyword>
<organism evidence="2 3">
    <name type="scientific">Pigmentiphaga aceris</name>
    <dbReference type="NCBI Taxonomy" id="1940612"/>
    <lineage>
        <taxon>Bacteria</taxon>
        <taxon>Pseudomonadati</taxon>
        <taxon>Pseudomonadota</taxon>
        <taxon>Betaproteobacteria</taxon>
        <taxon>Burkholderiales</taxon>
        <taxon>Alcaligenaceae</taxon>
        <taxon>Pigmentiphaga</taxon>
    </lineage>
</organism>
<dbReference type="EMBL" id="CP043046">
    <property type="protein sequence ID" value="QEI06181.1"/>
    <property type="molecule type" value="Genomic_DNA"/>
</dbReference>
<gene>
    <name evidence="2" type="ORF">FXN63_10290</name>
</gene>
<evidence type="ECO:0000313" key="3">
    <source>
        <dbReference type="Proteomes" id="UP000325161"/>
    </source>
</evidence>
<dbReference type="Proteomes" id="UP000325161">
    <property type="component" value="Chromosome"/>
</dbReference>
<reference evidence="2 3" key="1">
    <citation type="submission" date="2019-08" db="EMBL/GenBank/DDBJ databases">
        <title>Amphibian skin-associated Pigmentiphaga: genome sequence and occurrence across geography and hosts.</title>
        <authorList>
            <person name="Bletz M.C."/>
            <person name="Bunk B."/>
            <person name="Sproeer C."/>
            <person name="Biwer P."/>
            <person name="Reiter S."/>
            <person name="Rabemananjara F.C.E."/>
            <person name="Schulz S."/>
            <person name="Overmann J."/>
            <person name="Vences M."/>
        </authorList>
    </citation>
    <scope>NUCLEOTIDE SEQUENCE [LARGE SCALE GENOMIC DNA]</scope>
    <source>
        <strain evidence="2 3">Mada1488</strain>
    </source>
</reference>
<dbReference type="KEGG" id="pacr:FXN63_10290"/>
<dbReference type="RefSeq" id="WP_148814564.1">
    <property type="nucleotide sequence ID" value="NZ_CP043046.1"/>
</dbReference>
<feature type="transmembrane region" description="Helical" evidence="1">
    <location>
        <begin position="29"/>
        <end position="47"/>
    </location>
</feature>
<sequence>MSIAIIVAIGWLYVTVLMAASQPTVLAAIATLLFYGLLPTGILMYIMTAPLRRRRRIAREAAADAAAREAGAAEEAKQSSNP</sequence>
<keyword evidence="1" id="KW-0812">Transmembrane</keyword>
<name>A0A5C0B018_9BURK</name>
<protein>
    <submittedName>
        <fullName evidence="2">Uncharacterized protein</fullName>
    </submittedName>
</protein>
<dbReference type="AlphaFoldDB" id="A0A5C0B018"/>
<accession>A0A5C0B018</accession>
<keyword evidence="1" id="KW-1133">Transmembrane helix</keyword>
<proteinExistence type="predicted"/>
<dbReference type="OrthoDB" id="8565731at2"/>
<keyword evidence="1" id="KW-0472">Membrane</keyword>